<keyword evidence="7" id="KW-1185">Reference proteome</keyword>
<evidence type="ECO:0000256" key="1">
    <source>
        <dbReference type="ARBA" id="ARBA00022630"/>
    </source>
</evidence>
<gene>
    <name evidence="6" type="ORF">L1857_22295</name>
</gene>
<evidence type="ECO:0000256" key="3">
    <source>
        <dbReference type="ARBA" id="ARBA00023002"/>
    </source>
</evidence>
<dbReference type="Proteomes" id="UP000830158">
    <property type="component" value="Chromosome"/>
</dbReference>
<dbReference type="RefSeq" id="WP_429727775.1">
    <property type="nucleotide sequence ID" value="NZ_CP091196.1"/>
</dbReference>
<sequence>MAAALRRGRHRPARAVHRLARAHRAGQLDVHPRQGPRRVPVVGPRRARRPHRVHRRPARRTPLRQWSKRRATLVGDAAHATSPYAAYGAGMATEDGYFLGRRLAGADLSDYAAVRAALDAFEAPRKPHTARQVQQACVLGRLFHHAPAHSDHSATRSSTARRRILLRGDHRPARGDRRSGGGVPRGPVTAPLSTRDNWAPERASPGELGQTGTRPGQPGPGS</sequence>
<reference evidence="6" key="1">
    <citation type="submission" date="2022-01" db="EMBL/GenBank/DDBJ databases">
        <title>PSI-footprinting approach for the identification of protein synthesis inhibitor producers.</title>
        <authorList>
            <person name="Handel F."/>
            <person name="Kulik A."/>
            <person name="Wex K.W."/>
            <person name="Berscheid A."/>
            <person name="Saur J.S."/>
            <person name="Winkler A."/>
            <person name="Wibberg D."/>
            <person name="Kalinowski J."/>
            <person name="Broetz-Oesterhelt H."/>
            <person name="Mast Y."/>
        </authorList>
    </citation>
    <scope>NUCLEOTIDE SEQUENCE</scope>
    <source>
        <strain evidence="6">KNN 49.3e</strain>
    </source>
</reference>
<dbReference type="SUPFAM" id="SSF51905">
    <property type="entry name" value="FAD/NAD(P)-binding domain"/>
    <property type="match status" value="1"/>
</dbReference>
<dbReference type="GO" id="GO:0004497">
    <property type="term" value="F:monooxygenase activity"/>
    <property type="evidence" value="ECO:0007669"/>
    <property type="project" value="UniProtKB-KW"/>
</dbReference>
<dbReference type="InterPro" id="IPR051104">
    <property type="entry name" value="FAD_monoxygenase"/>
</dbReference>
<dbReference type="Gene3D" id="3.50.50.60">
    <property type="entry name" value="FAD/NAD(P)-binding domain"/>
    <property type="match status" value="1"/>
</dbReference>
<feature type="compositionally biased region" description="Basic residues" evidence="4">
    <location>
        <begin position="45"/>
        <end position="63"/>
    </location>
</feature>
<evidence type="ECO:0000259" key="5">
    <source>
        <dbReference type="Pfam" id="PF01494"/>
    </source>
</evidence>
<keyword evidence="3" id="KW-0560">Oxidoreductase</keyword>
<dbReference type="Pfam" id="PF01494">
    <property type="entry name" value="FAD_binding_3"/>
    <property type="match status" value="1"/>
</dbReference>
<proteinExistence type="predicted"/>
<evidence type="ECO:0000256" key="4">
    <source>
        <dbReference type="SAM" id="MobiDB-lite"/>
    </source>
</evidence>
<evidence type="ECO:0000313" key="7">
    <source>
        <dbReference type="Proteomes" id="UP000830158"/>
    </source>
</evidence>
<keyword evidence="1" id="KW-0285">Flavoprotein</keyword>
<feature type="region of interest" description="Disordered" evidence="4">
    <location>
        <begin position="147"/>
        <end position="222"/>
    </location>
</feature>
<dbReference type="InterPro" id="IPR002938">
    <property type="entry name" value="FAD-bd"/>
</dbReference>
<feature type="region of interest" description="Disordered" evidence="4">
    <location>
        <begin position="29"/>
        <end position="63"/>
    </location>
</feature>
<name>A0ABY4NZ20_9PSEU</name>
<protein>
    <submittedName>
        <fullName evidence="6">FAD-dependent monooxygenase</fullName>
    </submittedName>
</protein>
<dbReference type="EMBL" id="CP091196">
    <property type="protein sequence ID" value="UQS25342.1"/>
    <property type="molecule type" value="Genomic_DNA"/>
</dbReference>
<dbReference type="InterPro" id="IPR036188">
    <property type="entry name" value="FAD/NAD-bd_sf"/>
</dbReference>
<feature type="compositionally biased region" description="Basic and acidic residues" evidence="4">
    <location>
        <begin position="166"/>
        <end position="179"/>
    </location>
</feature>
<feature type="domain" description="FAD-binding" evidence="5">
    <location>
        <begin position="54"/>
        <end position="135"/>
    </location>
</feature>
<keyword evidence="6" id="KW-0503">Monooxygenase</keyword>
<dbReference type="PANTHER" id="PTHR46720">
    <property type="entry name" value="HYDROXYLASE, PUTATIVE (AFU_ORTHOLOGUE AFUA_3G01460)-RELATED"/>
    <property type="match status" value="1"/>
</dbReference>
<evidence type="ECO:0000256" key="2">
    <source>
        <dbReference type="ARBA" id="ARBA00022827"/>
    </source>
</evidence>
<evidence type="ECO:0000313" key="6">
    <source>
        <dbReference type="EMBL" id="UQS25342.1"/>
    </source>
</evidence>
<organism evidence="6 7">
    <name type="scientific">Amycolatopsis thermalba</name>
    <dbReference type="NCBI Taxonomy" id="944492"/>
    <lineage>
        <taxon>Bacteria</taxon>
        <taxon>Bacillati</taxon>
        <taxon>Actinomycetota</taxon>
        <taxon>Actinomycetes</taxon>
        <taxon>Pseudonocardiales</taxon>
        <taxon>Pseudonocardiaceae</taxon>
        <taxon>Amycolatopsis</taxon>
    </lineage>
</organism>
<dbReference type="PANTHER" id="PTHR46720:SF3">
    <property type="entry name" value="FAD-BINDING DOMAIN-CONTAINING PROTEIN-RELATED"/>
    <property type="match status" value="1"/>
</dbReference>
<accession>A0ABY4NZ20</accession>
<keyword evidence="2" id="KW-0274">FAD</keyword>